<feature type="transmembrane region" description="Helical" evidence="2">
    <location>
        <begin position="34"/>
        <end position="53"/>
    </location>
</feature>
<reference evidence="3 4" key="1">
    <citation type="submission" date="2018-06" db="EMBL/GenBank/DDBJ databases">
        <title>Lujinxingia sediminis gen. nov. sp. nov., a new facultative anaerobic member of the class Deltaproteobacteria, and proposal of Lujinxingaceae fam. nov.</title>
        <authorList>
            <person name="Guo L.-Y."/>
            <person name="Li C.-M."/>
            <person name="Wang S."/>
            <person name="Du Z.-J."/>
        </authorList>
    </citation>
    <scope>NUCLEOTIDE SEQUENCE [LARGE SCALE GENOMIC DNA]</scope>
    <source>
        <strain evidence="3 4">FA350</strain>
    </source>
</reference>
<gene>
    <name evidence="3" type="ORF">DN745_15635</name>
</gene>
<organism evidence="3 4">
    <name type="scientific">Bradymonas sediminis</name>
    <dbReference type="NCBI Taxonomy" id="1548548"/>
    <lineage>
        <taxon>Bacteria</taxon>
        <taxon>Deltaproteobacteria</taxon>
        <taxon>Bradymonadales</taxon>
        <taxon>Bradymonadaceae</taxon>
        <taxon>Bradymonas</taxon>
    </lineage>
</organism>
<sequence length="462" mass="50941">MNFESLWDKLNLPRPESGEFETSGLLEKMFPAVAFWQVVFLIGVTVLVSMWNLDVVREFVFHSLEGGREDRAVVAITDPSDEIAAEACYSLLSAQDSTYYAHITEVLYQRPYASFECLSRSAEANQQGAPPEAEAAKDPNDMNFAEPQTPNWPDMSLVSGADEMVPNYVLVASTLGHRWMNDLIRGSDNTCQTALNTRRALDLARVDPTYRMMSCALGADSAEVRECCVSQLGGHEAFVGLLDDPGRVPLIPASFDYRALVGSAFPEVPLASEMLGRRYQRWEAEVAVPNAEELALRGEERFGNLQYNAQDWVVAVGCDIHYNLPTRGLVAAAFVPLVESKGCGPSTPPWAGMYSQASWADMCTGMYQERRKMGATPREAICDSLATATVGRTITAANMSVLSAVSFGAQVPGVRRKKLELSGDNFGERVFSPHGERAKRERQRLRNGTPWDPNPGETPMNY</sequence>
<dbReference type="KEGG" id="bsed:DN745_15635"/>
<dbReference type="AlphaFoldDB" id="A0A2Z4FPS4"/>
<keyword evidence="2" id="KW-0472">Membrane</keyword>
<evidence type="ECO:0000313" key="4">
    <source>
        <dbReference type="Proteomes" id="UP000249799"/>
    </source>
</evidence>
<dbReference type="Proteomes" id="UP000249799">
    <property type="component" value="Chromosome"/>
</dbReference>
<keyword evidence="2" id="KW-1133">Transmembrane helix</keyword>
<keyword evidence="4" id="KW-1185">Reference proteome</keyword>
<dbReference type="EMBL" id="CP030032">
    <property type="protein sequence ID" value="AWV90668.1"/>
    <property type="molecule type" value="Genomic_DNA"/>
</dbReference>
<name>A0A2Z4FPS4_9DELT</name>
<dbReference type="RefSeq" id="WP_111336248.1">
    <property type="nucleotide sequence ID" value="NZ_CP030032.1"/>
</dbReference>
<feature type="region of interest" description="Disordered" evidence="1">
    <location>
        <begin position="429"/>
        <end position="462"/>
    </location>
</feature>
<evidence type="ECO:0000313" key="3">
    <source>
        <dbReference type="EMBL" id="AWV90668.1"/>
    </source>
</evidence>
<dbReference type="OrthoDB" id="9971123at2"/>
<evidence type="ECO:0000256" key="2">
    <source>
        <dbReference type="SAM" id="Phobius"/>
    </source>
</evidence>
<keyword evidence="2" id="KW-0812">Transmembrane</keyword>
<proteinExistence type="predicted"/>
<protein>
    <submittedName>
        <fullName evidence="3">Uncharacterized protein</fullName>
    </submittedName>
</protein>
<accession>A0A2Z4FPS4</accession>
<evidence type="ECO:0000256" key="1">
    <source>
        <dbReference type="SAM" id="MobiDB-lite"/>
    </source>
</evidence>